<gene>
    <name evidence="2" type="ORF">SJAV_08640</name>
</gene>
<dbReference type="KEGG" id="sjv:SJAV_08640"/>
<feature type="transmembrane region" description="Helical" evidence="1">
    <location>
        <begin position="32"/>
        <end position="52"/>
    </location>
</feature>
<dbReference type="GeneID" id="92353793"/>
<evidence type="ECO:0000256" key="1">
    <source>
        <dbReference type="SAM" id="Phobius"/>
    </source>
</evidence>
<evidence type="ECO:0008006" key="3">
    <source>
        <dbReference type="Google" id="ProtNLM"/>
    </source>
</evidence>
<evidence type="ECO:0000313" key="2">
    <source>
        <dbReference type="EMBL" id="BFH72920.1"/>
    </source>
</evidence>
<dbReference type="EMBL" id="AP031322">
    <property type="protein sequence ID" value="BFH72920.1"/>
    <property type="molecule type" value="Genomic_DNA"/>
</dbReference>
<dbReference type="RefSeq" id="WP_369611107.1">
    <property type="nucleotide sequence ID" value="NZ_AP031322.1"/>
</dbReference>
<keyword evidence="1" id="KW-1133">Transmembrane helix</keyword>
<proteinExistence type="predicted"/>
<feature type="transmembrane region" description="Helical" evidence="1">
    <location>
        <begin position="9"/>
        <end position="26"/>
    </location>
</feature>
<accession>A0AAT9GPQ4</accession>
<keyword evidence="1" id="KW-0812">Transmembrane</keyword>
<protein>
    <recommendedName>
        <fullName evidence="3">PH domain-containing protein</fullName>
    </recommendedName>
</protein>
<sequence>MRLFDRRSLILLFSPLITFIVSLAIAPFNISVFTLLFLITIGLGFYDIYLVIRPTIFTKKDKIIIHGKEKILWKEIKEIKIDQGLKFSNVIITLNNGERKVLKNVYKADKLLVEFEKGTKNNVK</sequence>
<reference evidence="2" key="1">
    <citation type="submission" date="2024-03" db="EMBL/GenBank/DDBJ databases">
        <title>Complete genome sequence of Sulfurisphaera javensis strain KD-1.</title>
        <authorList>
            <person name="Sakai H."/>
            <person name="Nur N."/>
            <person name="Suwanto A."/>
            <person name="Kurosawa N."/>
        </authorList>
    </citation>
    <scope>NUCLEOTIDE SEQUENCE</scope>
    <source>
        <strain evidence="2">KD-1</strain>
    </source>
</reference>
<dbReference type="AlphaFoldDB" id="A0AAT9GPQ4"/>
<organism evidence="2">
    <name type="scientific">Sulfurisphaera javensis</name>
    <dbReference type="NCBI Taxonomy" id="2049879"/>
    <lineage>
        <taxon>Archaea</taxon>
        <taxon>Thermoproteota</taxon>
        <taxon>Thermoprotei</taxon>
        <taxon>Sulfolobales</taxon>
        <taxon>Sulfolobaceae</taxon>
        <taxon>Sulfurisphaera</taxon>
    </lineage>
</organism>
<keyword evidence="1" id="KW-0472">Membrane</keyword>
<name>A0AAT9GPQ4_9CREN</name>